<dbReference type="CDD" id="cd13124">
    <property type="entry name" value="MATE_SpoVB_like"/>
    <property type="match status" value="1"/>
</dbReference>
<dbReference type="InterPro" id="IPR050833">
    <property type="entry name" value="Poly_Biosynth_Transport"/>
</dbReference>
<feature type="transmembrane region" description="Helical" evidence="6">
    <location>
        <begin position="400"/>
        <end position="418"/>
    </location>
</feature>
<keyword evidence="4 6" id="KW-1133">Transmembrane helix</keyword>
<protein>
    <submittedName>
        <fullName evidence="7">Membrane protein involved in the export of O-antigen and teichoic acid</fullName>
    </submittedName>
</protein>
<dbReference type="InterPro" id="IPR024923">
    <property type="entry name" value="PG_synth_SpoVB"/>
</dbReference>
<evidence type="ECO:0000256" key="2">
    <source>
        <dbReference type="ARBA" id="ARBA00022475"/>
    </source>
</evidence>
<dbReference type="PIRSF" id="PIRSF038958">
    <property type="entry name" value="PG_synth_SpoVB"/>
    <property type="match status" value="1"/>
</dbReference>
<feature type="transmembrane region" description="Helical" evidence="6">
    <location>
        <begin position="56"/>
        <end position="75"/>
    </location>
</feature>
<feature type="transmembrane region" description="Helical" evidence="6">
    <location>
        <begin position="298"/>
        <end position="318"/>
    </location>
</feature>
<dbReference type="PANTHER" id="PTHR30250:SF29">
    <property type="entry name" value="POLYSACCHARIDE BIOSYNTHESIS PROTEIN C-TERMINAL DOMAIN-CONTAINING PROTEIN"/>
    <property type="match status" value="1"/>
</dbReference>
<gene>
    <name evidence="7" type="ORF">SAMN06295960_4825</name>
</gene>
<evidence type="ECO:0000256" key="5">
    <source>
        <dbReference type="ARBA" id="ARBA00023136"/>
    </source>
</evidence>
<organism evidence="7 8">
    <name type="scientific">Paenibacillus aquistagni</name>
    <dbReference type="NCBI Taxonomy" id="1852522"/>
    <lineage>
        <taxon>Bacteria</taxon>
        <taxon>Bacillati</taxon>
        <taxon>Bacillota</taxon>
        <taxon>Bacilli</taxon>
        <taxon>Bacillales</taxon>
        <taxon>Paenibacillaceae</taxon>
        <taxon>Paenibacillus</taxon>
    </lineage>
</organism>
<dbReference type="GO" id="GO:0005886">
    <property type="term" value="C:plasma membrane"/>
    <property type="evidence" value="ECO:0007669"/>
    <property type="project" value="UniProtKB-SubCell"/>
</dbReference>
<dbReference type="Proteomes" id="UP000193834">
    <property type="component" value="Unassembled WGS sequence"/>
</dbReference>
<accession>A0A1X7LYI9</accession>
<feature type="transmembrane region" description="Helical" evidence="6">
    <location>
        <begin position="239"/>
        <end position="263"/>
    </location>
</feature>
<keyword evidence="2" id="KW-1003">Cell membrane</keyword>
<evidence type="ECO:0000256" key="4">
    <source>
        <dbReference type="ARBA" id="ARBA00022989"/>
    </source>
</evidence>
<dbReference type="Pfam" id="PF01943">
    <property type="entry name" value="Polysacc_synt"/>
    <property type="match status" value="1"/>
</dbReference>
<evidence type="ECO:0000313" key="8">
    <source>
        <dbReference type="Proteomes" id="UP000193834"/>
    </source>
</evidence>
<dbReference type="AlphaFoldDB" id="A0A1X7LYI9"/>
<sequence>MREYELKPNKGASSELLHGAMLLGLASILSKIIGTFQKIPLQNIGGDGVFGIYNAVYPFYVLLSTAAAAGIPIAISRLVASQETSGEHGGTRELLLAALILVEIIGMAGFIAMYTQAEQLAAWIGNTHTIPAIQASSYALLVIPLAAVLRGYEQGQGRMASSAISQVVEQFARVTVMVVLLIMLTNQSAADEVIAAGAVFGSFAGGVVGLILLALMMYARGPIRCRASQRVSLRSLLIWMKRIAWTAIPICLGALVTPMVNVVDVFTVPRMLLYEGWTEAEAMMEYGLYSRALPLTQLITLTAGSLVVGLVPAIAAAWKRGGVHETQGIIRGSIQTALLLGSAAAVGLIVLSKPINIALYTNNEGSTAFVLLSFTALAGTLQVVSAALLQGMGALRAPVVHLLVAAVLKLVLNIMLVPNLGIDGAGWSAIIALSAAAALNMASLAQQAGLGWSAWLRHPLRLALSLLGMGVMAWLSSAVVMSILGDGRFAAVLATAAAIPAGVTVFTLLAMRLRIIEPEEWAIIPKLGWRLEAMAWRLQR</sequence>
<feature type="transmembrane region" description="Helical" evidence="6">
    <location>
        <begin position="95"/>
        <end position="117"/>
    </location>
</feature>
<dbReference type="InterPro" id="IPR002797">
    <property type="entry name" value="Polysacc_synth"/>
</dbReference>
<keyword evidence="8" id="KW-1185">Reference proteome</keyword>
<evidence type="ECO:0000313" key="7">
    <source>
        <dbReference type="EMBL" id="SMG58986.1"/>
    </source>
</evidence>
<feature type="transmembrane region" description="Helical" evidence="6">
    <location>
        <begin position="129"/>
        <end position="149"/>
    </location>
</feature>
<reference evidence="7 8" key="1">
    <citation type="submission" date="2017-04" db="EMBL/GenBank/DDBJ databases">
        <authorList>
            <person name="Afonso C.L."/>
            <person name="Miller P.J."/>
            <person name="Scott M.A."/>
            <person name="Spackman E."/>
            <person name="Goraichik I."/>
            <person name="Dimitrov K.M."/>
            <person name="Suarez D.L."/>
            <person name="Swayne D.E."/>
        </authorList>
    </citation>
    <scope>NUCLEOTIDE SEQUENCE [LARGE SCALE GENOMIC DNA]</scope>
    <source>
        <strain evidence="7 8">11</strain>
    </source>
</reference>
<feature type="transmembrane region" description="Helical" evidence="6">
    <location>
        <begin position="424"/>
        <end position="442"/>
    </location>
</feature>
<dbReference type="RefSeq" id="WP_244903554.1">
    <property type="nucleotide sequence ID" value="NZ_FXAZ01000011.1"/>
</dbReference>
<feature type="transmembrane region" description="Helical" evidence="6">
    <location>
        <begin position="338"/>
        <end position="360"/>
    </location>
</feature>
<feature type="transmembrane region" description="Helical" evidence="6">
    <location>
        <begin position="462"/>
        <end position="483"/>
    </location>
</feature>
<evidence type="ECO:0000256" key="6">
    <source>
        <dbReference type="SAM" id="Phobius"/>
    </source>
</evidence>
<feature type="transmembrane region" description="Helical" evidence="6">
    <location>
        <begin position="16"/>
        <end position="36"/>
    </location>
</feature>
<evidence type="ECO:0000256" key="3">
    <source>
        <dbReference type="ARBA" id="ARBA00022692"/>
    </source>
</evidence>
<feature type="transmembrane region" description="Helical" evidence="6">
    <location>
        <begin position="170"/>
        <end position="187"/>
    </location>
</feature>
<dbReference type="PANTHER" id="PTHR30250">
    <property type="entry name" value="PST FAMILY PREDICTED COLANIC ACID TRANSPORTER"/>
    <property type="match status" value="1"/>
</dbReference>
<keyword evidence="5 6" id="KW-0472">Membrane</keyword>
<dbReference type="EMBL" id="FXAZ01000011">
    <property type="protein sequence ID" value="SMG58986.1"/>
    <property type="molecule type" value="Genomic_DNA"/>
</dbReference>
<proteinExistence type="predicted"/>
<comment type="subcellular location">
    <subcellularLocation>
        <location evidence="1">Cell membrane</location>
        <topology evidence="1">Multi-pass membrane protein</topology>
    </subcellularLocation>
</comment>
<evidence type="ECO:0000256" key="1">
    <source>
        <dbReference type="ARBA" id="ARBA00004651"/>
    </source>
</evidence>
<dbReference type="STRING" id="1852522.SAMN06295960_4825"/>
<feature type="transmembrane region" description="Helical" evidence="6">
    <location>
        <begin position="193"/>
        <end position="218"/>
    </location>
</feature>
<feature type="transmembrane region" description="Helical" evidence="6">
    <location>
        <begin position="489"/>
        <end position="511"/>
    </location>
</feature>
<keyword evidence="3 6" id="KW-0812">Transmembrane</keyword>
<feature type="transmembrane region" description="Helical" evidence="6">
    <location>
        <begin position="366"/>
        <end position="388"/>
    </location>
</feature>
<name>A0A1X7LYI9_9BACL</name>